<proteinExistence type="predicted"/>
<protein>
    <submittedName>
        <fullName evidence="1">Uncharacterized protein</fullName>
    </submittedName>
</protein>
<gene>
    <name evidence="1" type="ORF">METZ01_LOCUS58534</name>
</gene>
<organism evidence="1">
    <name type="scientific">marine metagenome</name>
    <dbReference type="NCBI Taxonomy" id="408172"/>
    <lineage>
        <taxon>unclassified sequences</taxon>
        <taxon>metagenomes</taxon>
        <taxon>ecological metagenomes</taxon>
    </lineage>
</organism>
<dbReference type="EMBL" id="UINC01003366">
    <property type="protein sequence ID" value="SVA05680.1"/>
    <property type="molecule type" value="Genomic_DNA"/>
</dbReference>
<sequence length="69" mass="8046">MLYANSTILEYFNLHDQGLTSDDKAEVSLQIFKSIIELLEKERFIRQVPEAIRETFTVIEGKNERRNSG</sequence>
<name>A0A381SNS6_9ZZZZ</name>
<reference evidence="1" key="1">
    <citation type="submission" date="2018-05" db="EMBL/GenBank/DDBJ databases">
        <authorList>
            <person name="Lanie J.A."/>
            <person name="Ng W.-L."/>
            <person name="Kazmierczak K.M."/>
            <person name="Andrzejewski T.M."/>
            <person name="Davidsen T.M."/>
            <person name="Wayne K.J."/>
            <person name="Tettelin H."/>
            <person name="Glass J.I."/>
            <person name="Rusch D."/>
            <person name="Podicherti R."/>
            <person name="Tsui H.-C.T."/>
            <person name="Winkler M.E."/>
        </authorList>
    </citation>
    <scope>NUCLEOTIDE SEQUENCE</scope>
</reference>
<accession>A0A381SNS6</accession>
<evidence type="ECO:0000313" key="1">
    <source>
        <dbReference type="EMBL" id="SVA05680.1"/>
    </source>
</evidence>
<dbReference type="AlphaFoldDB" id="A0A381SNS6"/>